<keyword evidence="1" id="KW-0808">Transferase</keyword>
<organism evidence="1">
    <name type="scientific">Halomonas campaniensis</name>
    <dbReference type="NCBI Taxonomy" id="213554"/>
    <lineage>
        <taxon>Bacteria</taxon>
        <taxon>Pseudomonadati</taxon>
        <taxon>Pseudomonadota</taxon>
        <taxon>Gammaproteobacteria</taxon>
        <taxon>Oceanospirillales</taxon>
        <taxon>Halomonadaceae</taxon>
        <taxon>Halomonas</taxon>
    </lineage>
</organism>
<proteinExistence type="predicted"/>
<dbReference type="AlphaFoldDB" id="A0A3D0KE55"/>
<dbReference type="EMBL" id="DOTR01000032">
    <property type="protein sequence ID" value="HCA01796.1"/>
    <property type="molecule type" value="Genomic_DNA"/>
</dbReference>
<name>A0A3D0KE55_9GAMM</name>
<keyword evidence="1" id="KW-0695">RNA-directed DNA polymerase</keyword>
<dbReference type="GO" id="GO:0003964">
    <property type="term" value="F:RNA-directed DNA polymerase activity"/>
    <property type="evidence" value="ECO:0007669"/>
    <property type="project" value="UniProtKB-KW"/>
</dbReference>
<keyword evidence="1" id="KW-0548">Nucleotidyltransferase</keyword>
<evidence type="ECO:0000313" key="1">
    <source>
        <dbReference type="EMBL" id="HCA01796.1"/>
    </source>
</evidence>
<protein>
    <submittedName>
        <fullName evidence="1">Reverse transcriptase</fullName>
    </submittedName>
</protein>
<reference evidence="1" key="1">
    <citation type="journal article" date="2018" name="Nat. Biotechnol.">
        <title>A standardized bacterial taxonomy based on genome phylogeny substantially revises the tree of life.</title>
        <authorList>
            <person name="Parks D.H."/>
            <person name="Chuvochina M."/>
            <person name="Waite D.W."/>
            <person name="Rinke C."/>
            <person name="Skarshewski A."/>
            <person name="Chaumeil P.A."/>
            <person name="Hugenholtz P."/>
        </authorList>
    </citation>
    <scope>NUCLEOTIDE SEQUENCE [LARGE SCALE GENOMIC DNA]</scope>
    <source>
        <strain evidence="1">UBA11284</strain>
    </source>
</reference>
<sequence length="72" mass="8104">MNAPVSGQSKTWVLYGKTNQGLLGGAILHRLVGHGKKRFRWRLPEGNPYLRTEPRNTWTSRFPEVAMALANA</sequence>
<comment type="caution">
    <text evidence="1">The sequence shown here is derived from an EMBL/GenBank/DDBJ whole genome shotgun (WGS) entry which is preliminary data.</text>
</comment>
<gene>
    <name evidence="1" type="ORF">DEO68_06340</name>
</gene>
<accession>A0A3D0KE55</accession>